<dbReference type="Proteomes" id="UP001219525">
    <property type="component" value="Unassembled WGS sequence"/>
</dbReference>
<organism evidence="1 2">
    <name type="scientific">Mycena pura</name>
    <dbReference type="NCBI Taxonomy" id="153505"/>
    <lineage>
        <taxon>Eukaryota</taxon>
        <taxon>Fungi</taxon>
        <taxon>Dikarya</taxon>
        <taxon>Basidiomycota</taxon>
        <taxon>Agaricomycotina</taxon>
        <taxon>Agaricomycetes</taxon>
        <taxon>Agaricomycetidae</taxon>
        <taxon>Agaricales</taxon>
        <taxon>Marasmiineae</taxon>
        <taxon>Mycenaceae</taxon>
        <taxon>Mycena</taxon>
    </lineage>
</organism>
<accession>A0AAD6V6E5</accession>
<sequence length="359" mass="39869">MLWVARGGRRTRGGGSGAKGAAVEAAVRAPRGRHFILEGGNWSKLISGFQTLSYFGDAIDRLEIGLRSAPLWLLLFGFNLLILPQCRMRSTSLSSYVSLPATSTGFFVHSTGSEFKWIPGIVWAAGEPKDLTFHRSIAQWVEANGIERLREEQVGAVHLPQCFRAVPEEAESENPQLSHLFLLAIPTIARILTTGDSNPHWRHAECCPGELSAHELMRADPLANRTVFENSADLVFYRLDVGWSPEIIPALPAVNIWHNGRAIILLQDLSPLERRGEKRAFVGEDVFGDGPVPKRRKNIGSRTSPSLLRHMHGEALASRHQTTICAFPAREESNLTERLHNLLTQENAIFVDFIAQRGH</sequence>
<name>A0AAD6V6E5_9AGAR</name>
<proteinExistence type="predicted"/>
<evidence type="ECO:0000313" key="1">
    <source>
        <dbReference type="EMBL" id="KAJ7204158.1"/>
    </source>
</evidence>
<reference evidence="1" key="1">
    <citation type="submission" date="2023-03" db="EMBL/GenBank/DDBJ databases">
        <title>Massive genome expansion in bonnet fungi (Mycena s.s.) driven by repeated elements and novel gene families across ecological guilds.</title>
        <authorList>
            <consortium name="Lawrence Berkeley National Laboratory"/>
            <person name="Harder C.B."/>
            <person name="Miyauchi S."/>
            <person name="Viragh M."/>
            <person name="Kuo A."/>
            <person name="Thoen E."/>
            <person name="Andreopoulos B."/>
            <person name="Lu D."/>
            <person name="Skrede I."/>
            <person name="Drula E."/>
            <person name="Henrissat B."/>
            <person name="Morin E."/>
            <person name="Kohler A."/>
            <person name="Barry K."/>
            <person name="LaButti K."/>
            <person name="Morin E."/>
            <person name="Salamov A."/>
            <person name="Lipzen A."/>
            <person name="Mereny Z."/>
            <person name="Hegedus B."/>
            <person name="Baldrian P."/>
            <person name="Stursova M."/>
            <person name="Weitz H."/>
            <person name="Taylor A."/>
            <person name="Grigoriev I.V."/>
            <person name="Nagy L.G."/>
            <person name="Martin F."/>
            <person name="Kauserud H."/>
        </authorList>
    </citation>
    <scope>NUCLEOTIDE SEQUENCE</scope>
    <source>
        <strain evidence="1">9144</strain>
    </source>
</reference>
<evidence type="ECO:0000313" key="2">
    <source>
        <dbReference type="Proteomes" id="UP001219525"/>
    </source>
</evidence>
<comment type="caution">
    <text evidence="1">The sequence shown here is derived from an EMBL/GenBank/DDBJ whole genome shotgun (WGS) entry which is preliminary data.</text>
</comment>
<gene>
    <name evidence="1" type="ORF">GGX14DRAFT_398466</name>
</gene>
<keyword evidence="2" id="KW-1185">Reference proteome</keyword>
<protein>
    <submittedName>
        <fullName evidence="1">Uncharacterized protein</fullName>
    </submittedName>
</protein>
<dbReference type="AlphaFoldDB" id="A0AAD6V6E5"/>
<dbReference type="EMBL" id="JARJCW010000048">
    <property type="protein sequence ID" value="KAJ7204158.1"/>
    <property type="molecule type" value="Genomic_DNA"/>
</dbReference>